<organism evidence="2">
    <name type="scientific">marine sediment metagenome</name>
    <dbReference type="NCBI Taxonomy" id="412755"/>
    <lineage>
        <taxon>unclassified sequences</taxon>
        <taxon>metagenomes</taxon>
        <taxon>ecological metagenomes</taxon>
    </lineage>
</organism>
<gene>
    <name evidence="2" type="ORF">S01H1_75866</name>
</gene>
<dbReference type="AlphaFoldDB" id="X0Z022"/>
<dbReference type="EMBL" id="BARS01050868">
    <property type="protein sequence ID" value="GAG52007.1"/>
    <property type="molecule type" value="Genomic_DNA"/>
</dbReference>
<dbReference type="GO" id="GO:0016491">
    <property type="term" value="F:oxidoreductase activity"/>
    <property type="evidence" value="ECO:0007669"/>
    <property type="project" value="InterPro"/>
</dbReference>
<feature type="domain" description="Nitroreductase" evidence="1">
    <location>
        <begin position="12"/>
        <end position="75"/>
    </location>
</feature>
<proteinExistence type="predicted"/>
<sequence>MLIGKLHAWFSEPDRHLIYIDASLAAAAFLFGLEAQGLGSCCLNWPDLEPQERRMGKLLGLEPDERVIMLIALGYPDPEGLVTYSQKKRLAELRSFNITG</sequence>
<dbReference type="InterPro" id="IPR029479">
    <property type="entry name" value="Nitroreductase"/>
</dbReference>
<dbReference type="SUPFAM" id="SSF55469">
    <property type="entry name" value="FMN-dependent nitroreductase-like"/>
    <property type="match status" value="1"/>
</dbReference>
<dbReference type="Gene3D" id="3.40.109.10">
    <property type="entry name" value="NADH Oxidase"/>
    <property type="match status" value="1"/>
</dbReference>
<evidence type="ECO:0000259" key="1">
    <source>
        <dbReference type="Pfam" id="PF00881"/>
    </source>
</evidence>
<reference evidence="2" key="1">
    <citation type="journal article" date="2014" name="Front. Microbiol.">
        <title>High frequency of phylogenetically diverse reductive dehalogenase-homologous genes in deep subseafloor sedimentary metagenomes.</title>
        <authorList>
            <person name="Kawai M."/>
            <person name="Futagami T."/>
            <person name="Toyoda A."/>
            <person name="Takaki Y."/>
            <person name="Nishi S."/>
            <person name="Hori S."/>
            <person name="Arai W."/>
            <person name="Tsubouchi T."/>
            <person name="Morono Y."/>
            <person name="Uchiyama I."/>
            <person name="Ito T."/>
            <person name="Fujiyama A."/>
            <person name="Inagaki F."/>
            <person name="Takami H."/>
        </authorList>
    </citation>
    <scope>NUCLEOTIDE SEQUENCE</scope>
    <source>
        <strain evidence="2">Expedition CK06-06</strain>
    </source>
</reference>
<comment type="caution">
    <text evidence="2">The sequence shown here is derived from an EMBL/GenBank/DDBJ whole genome shotgun (WGS) entry which is preliminary data.</text>
</comment>
<evidence type="ECO:0000313" key="2">
    <source>
        <dbReference type="EMBL" id="GAG52007.1"/>
    </source>
</evidence>
<dbReference type="Pfam" id="PF00881">
    <property type="entry name" value="Nitroreductase"/>
    <property type="match status" value="1"/>
</dbReference>
<protein>
    <recommendedName>
        <fullName evidence="1">Nitroreductase domain-containing protein</fullName>
    </recommendedName>
</protein>
<dbReference type="InterPro" id="IPR000415">
    <property type="entry name" value="Nitroreductase-like"/>
</dbReference>
<name>X0Z022_9ZZZZ</name>
<accession>X0Z022</accession>